<comment type="caution">
    <text evidence="2">The sequence shown here is derived from an EMBL/GenBank/DDBJ whole genome shotgun (WGS) entry which is preliminary data.</text>
</comment>
<protein>
    <recommendedName>
        <fullName evidence="1">Lipid/polyisoprenoid-binding YceI-like domain-containing protein</fullName>
    </recommendedName>
</protein>
<evidence type="ECO:0000313" key="2">
    <source>
        <dbReference type="EMBL" id="PQJ75509.1"/>
    </source>
</evidence>
<organism evidence="2 3">
    <name type="scientific">Polaribacter gangjinensis</name>
    <dbReference type="NCBI Taxonomy" id="574710"/>
    <lineage>
        <taxon>Bacteria</taxon>
        <taxon>Pseudomonadati</taxon>
        <taxon>Bacteroidota</taxon>
        <taxon>Flavobacteriia</taxon>
        <taxon>Flavobacteriales</taxon>
        <taxon>Flavobacteriaceae</taxon>
    </lineage>
</organism>
<sequence>MRPLLIILGNLFILSNFYFSSARKEIVTLSFTPKSTLIIKGKSNVHQFECDYNTYELSDSLKVNFKKNDNTIVFENTQLLLEKTEFDCGGRGINKDFHKLLQTKDFPHIKMNLKKVSLSGKNTVNAELSFTICEITKNYSVPISISQHHNKMNFKGDIALSLQDFHLTTPKKIMGLIKVKDTIVVNINLESVINKKTP</sequence>
<dbReference type="EMBL" id="MSCL01000001">
    <property type="protein sequence ID" value="PQJ75509.1"/>
    <property type="molecule type" value="Genomic_DNA"/>
</dbReference>
<gene>
    <name evidence="2" type="ORF">BTO13_09830</name>
</gene>
<reference evidence="2 3" key="1">
    <citation type="submission" date="2016-12" db="EMBL/GenBank/DDBJ databases">
        <title>Trade-off between light-utilization and light-protection in marine flavobacteria.</title>
        <authorList>
            <person name="Kumagai Y."/>
            <person name="Yoshizawa S."/>
            <person name="Kogure K."/>
            <person name="Iwasaki W."/>
        </authorList>
    </citation>
    <scope>NUCLEOTIDE SEQUENCE [LARGE SCALE GENOMIC DNA]</scope>
    <source>
        <strain evidence="2 3">KCTC 22729</strain>
    </source>
</reference>
<dbReference type="Gene3D" id="2.40.128.110">
    <property type="entry name" value="Lipid/polyisoprenoid-binding, YceI-like"/>
    <property type="match status" value="1"/>
</dbReference>
<dbReference type="AlphaFoldDB" id="A0A2S7WD03"/>
<evidence type="ECO:0000259" key="1">
    <source>
        <dbReference type="Pfam" id="PF04264"/>
    </source>
</evidence>
<keyword evidence="3" id="KW-1185">Reference proteome</keyword>
<dbReference type="InterPro" id="IPR007372">
    <property type="entry name" value="Lipid/polyisoprenoid-bd_YceI"/>
</dbReference>
<dbReference type="InterPro" id="IPR036761">
    <property type="entry name" value="TTHA0802/YceI-like_sf"/>
</dbReference>
<accession>A0A2S7WD03</accession>
<name>A0A2S7WD03_9FLAO</name>
<dbReference type="Pfam" id="PF04264">
    <property type="entry name" value="YceI"/>
    <property type="match status" value="1"/>
</dbReference>
<dbReference type="RefSeq" id="WP_105046653.1">
    <property type="nucleotide sequence ID" value="NZ_CP150662.1"/>
</dbReference>
<proteinExistence type="predicted"/>
<dbReference type="OrthoDB" id="1121590at2"/>
<evidence type="ECO:0000313" key="3">
    <source>
        <dbReference type="Proteomes" id="UP000237608"/>
    </source>
</evidence>
<feature type="domain" description="Lipid/polyisoprenoid-binding YceI-like" evidence="1">
    <location>
        <begin position="60"/>
        <end position="190"/>
    </location>
</feature>
<dbReference type="Proteomes" id="UP000237608">
    <property type="component" value="Unassembled WGS sequence"/>
</dbReference>
<dbReference type="SUPFAM" id="SSF101874">
    <property type="entry name" value="YceI-like"/>
    <property type="match status" value="1"/>
</dbReference>